<keyword evidence="2" id="KW-1185">Reference proteome</keyword>
<accession>A0AAD4XYR5</accession>
<proteinExistence type="predicted"/>
<sequence>MRGCIEGPSKTRHYSSIREVDTVWSKLNCLALIPFWRCFMHACQKGLLRSMLKFRIETYYQRRGWT</sequence>
<dbReference type="AlphaFoldDB" id="A0AAD4XYR5"/>
<dbReference type="EMBL" id="JAJJMB010000061">
    <property type="protein sequence ID" value="KAI3963414.1"/>
    <property type="molecule type" value="Genomic_DNA"/>
</dbReference>
<comment type="caution">
    <text evidence="1">The sequence shown here is derived from an EMBL/GenBank/DDBJ whole genome shotgun (WGS) entry which is preliminary data.</text>
</comment>
<reference evidence="1" key="1">
    <citation type="submission" date="2022-04" db="EMBL/GenBank/DDBJ databases">
        <title>A functionally conserved STORR gene fusion in Papaver species that diverged 16.8 million years ago.</title>
        <authorList>
            <person name="Catania T."/>
        </authorList>
    </citation>
    <scope>NUCLEOTIDE SEQUENCE</scope>
    <source>
        <strain evidence="1">S-188037</strain>
    </source>
</reference>
<evidence type="ECO:0000313" key="2">
    <source>
        <dbReference type="Proteomes" id="UP001202328"/>
    </source>
</evidence>
<organism evidence="1 2">
    <name type="scientific">Papaver atlanticum</name>
    <dbReference type="NCBI Taxonomy" id="357466"/>
    <lineage>
        <taxon>Eukaryota</taxon>
        <taxon>Viridiplantae</taxon>
        <taxon>Streptophyta</taxon>
        <taxon>Embryophyta</taxon>
        <taxon>Tracheophyta</taxon>
        <taxon>Spermatophyta</taxon>
        <taxon>Magnoliopsida</taxon>
        <taxon>Ranunculales</taxon>
        <taxon>Papaveraceae</taxon>
        <taxon>Papaveroideae</taxon>
        <taxon>Papaver</taxon>
    </lineage>
</organism>
<name>A0AAD4XYR5_9MAGN</name>
<dbReference type="Proteomes" id="UP001202328">
    <property type="component" value="Unassembled WGS sequence"/>
</dbReference>
<protein>
    <submittedName>
        <fullName evidence="1">Uncharacterized protein</fullName>
    </submittedName>
</protein>
<gene>
    <name evidence="1" type="ORF">MKW98_022836</name>
</gene>
<evidence type="ECO:0000313" key="1">
    <source>
        <dbReference type="EMBL" id="KAI3963414.1"/>
    </source>
</evidence>